<evidence type="ECO:0000313" key="2">
    <source>
        <dbReference type="EMBL" id="QNO53360.1"/>
    </source>
</evidence>
<name>A0A7G9YZC6_9EURY</name>
<keyword evidence="1" id="KW-1133">Transmembrane helix</keyword>
<dbReference type="AlphaFoldDB" id="A0A7G9YZC6"/>
<protein>
    <submittedName>
        <fullName evidence="2">Uncharacterized protein</fullName>
    </submittedName>
</protein>
<accession>A0A7G9YZC6</accession>
<keyword evidence="1" id="KW-0812">Transmembrane</keyword>
<reference evidence="2" key="1">
    <citation type="submission" date="2020-06" db="EMBL/GenBank/DDBJ databases">
        <title>Unique genomic features of the anaerobic methanotrophic archaea.</title>
        <authorList>
            <person name="Chadwick G.L."/>
            <person name="Skennerton C.T."/>
            <person name="Laso-Perez R."/>
            <person name="Leu A.O."/>
            <person name="Speth D.R."/>
            <person name="Yu H."/>
            <person name="Morgan-Lang C."/>
            <person name="Hatzenpichler R."/>
            <person name="Goudeau D."/>
            <person name="Malmstrom R."/>
            <person name="Brazelton W.J."/>
            <person name="Woyke T."/>
            <person name="Hallam S.J."/>
            <person name="Tyson G.W."/>
            <person name="Wegener G."/>
            <person name="Boetius A."/>
            <person name="Orphan V."/>
        </authorList>
    </citation>
    <scope>NUCLEOTIDE SEQUENCE</scope>
</reference>
<feature type="transmembrane region" description="Helical" evidence="1">
    <location>
        <begin position="7"/>
        <end position="24"/>
    </location>
</feature>
<dbReference type="EMBL" id="MT631539">
    <property type="protein sequence ID" value="QNO53360.1"/>
    <property type="molecule type" value="Genomic_DNA"/>
</dbReference>
<feature type="transmembrane region" description="Helical" evidence="1">
    <location>
        <begin position="36"/>
        <end position="54"/>
    </location>
</feature>
<keyword evidence="1" id="KW-0472">Membrane</keyword>
<organism evidence="2">
    <name type="scientific">Candidatus Methanophagaceae archaeon ANME-1 ERB6</name>
    <dbReference type="NCBI Taxonomy" id="2759912"/>
    <lineage>
        <taxon>Archaea</taxon>
        <taxon>Methanobacteriati</taxon>
        <taxon>Methanobacteriota</taxon>
        <taxon>Stenosarchaea group</taxon>
        <taxon>Methanomicrobia</taxon>
        <taxon>Candidatus Methanophagales</taxon>
        <taxon>Candidatus Methanophagaceae</taxon>
    </lineage>
</organism>
<sequence length="106" mass="12092">METRDIIFSVVMVFSAFVLVYKLVYGDSPKEDPVIVMSAVILIGMLAILFLSVGERLRRMEEAINEKERSLRVSLQSVEEEVRNKVDAATRGLNETREAIVKRGYR</sequence>
<proteinExistence type="predicted"/>
<gene>
    <name evidence="2" type="ORF">KFLEFLPM_00014</name>
</gene>
<evidence type="ECO:0000256" key="1">
    <source>
        <dbReference type="SAM" id="Phobius"/>
    </source>
</evidence>